<dbReference type="PANTHER" id="PTHR31585">
    <property type="entry name" value="FOLATE-BIOPTERIN TRANSPORTER 1, CHLOROPLASTIC"/>
    <property type="match status" value="1"/>
</dbReference>
<organism evidence="8 9">
    <name type="scientific">Aphanomyces euteiches</name>
    <dbReference type="NCBI Taxonomy" id="100861"/>
    <lineage>
        <taxon>Eukaryota</taxon>
        <taxon>Sar</taxon>
        <taxon>Stramenopiles</taxon>
        <taxon>Oomycota</taxon>
        <taxon>Saprolegniomycetes</taxon>
        <taxon>Saprolegniales</taxon>
        <taxon>Verrucalvaceae</taxon>
        <taxon>Aphanomyces</taxon>
    </lineage>
</organism>
<dbReference type="Pfam" id="PF03092">
    <property type="entry name" value="BT1"/>
    <property type="match status" value="1"/>
</dbReference>
<keyword evidence="6 7" id="KW-0472">Membrane</keyword>
<keyword evidence="5 7" id="KW-1133">Transmembrane helix</keyword>
<feature type="transmembrane region" description="Helical" evidence="7">
    <location>
        <begin position="132"/>
        <end position="152"/>
    </location>
</feature>
<evidence type="ECO:0000256" key="2">
    <source>
        <dbReference type="ARBA" id="ARBA00007015"/>
    </source>
</evidence>
<evidence type="ECO:0000256" key="7">
    <source>
        <dbReference type="SAM" id="Phobius"/>
    </source>
</evidence>
<dbReference type="AlphaFoldDB" id="A0A6G0WR06"/>
<name>A0A6G0WR06_9STRA</name>
<dbReference type="SUPFAM" id="SSF103473">
    <property type="entry name" value="MFS general substrate transporter"/>
    <property type="match status" value="1"/>
</dbReference>
<comment type="caution">
    <text evidence="8">The sequence shown here is derived from an EMBL/GenBank/DDBJ whole genome shotgun (WGS) entry which is preliminary data.</text>
</comment>
<evidence type="ECO:0000256" key="4">
    <source>
        <dbReference type="ARBA" id="ARBA00022692"/>
    </source>
</evidence>
<sequence length="174" mass="19871">MKVPQARSSQVWLIRNRDVLPPSISTSPSNDEQWAQERQKYTDVGALRDGEPLELYSWEAMGLLSQYAGVGIMMGFFDVLAWPIFQNYLHMEGYQIASYSALINIGWSSKTFFSVLADCFPIRGYHRRPYMVLGWIICAVSCLIVATTKFPAPYYSSQELFDMPRGQYTRADIA</sequence>
<dbReference type="InterPro" id="IPR039309">
    <property type="entry name" value="BT1"/>
</dbReference>
<dbReference type="EMBL" id="VJMJ01000160">
    <property type="protein sequence ID" value="KAF0729829.1"/>
    <property type="molecule type" value="Genomic_DNA"/>
</dbReference>
<keyword evidence="3" id="KW-0813">Transport</keyword>
<evidence type="ECO:0000313" key="8">
    <source>
        <dbReference type="EMBL" id="KAF0729829.1"/>
    </source>
</evidence>
<evidence type="ECO:0000256" key="3">
    <source>
        <dbReference type="ARBA" id="ARBA00022448"/>
    </source>
</evidence>
<dbReference type="PANTHER" id="PTHR31585:SF5">
    <property type="entry name" value="RNA-BINDING S4 DOMAIN-CONTAINING PROTEIN"/>
    <property type="match status" value="1"/>
</dbReference>
<feature type="transmembrane region" description="Helical" evidence="7">
    <location>
        <begin position="97"/>
        <end position="120"/>
    </location>
</feature>
<evidence type="ECO:0000256" key="6">
    <source>
        <dbReference type="ARBA" id="ARBA00023136"/>
    </source>
</evidence>
<keyword evidence="4 7" id="KW-0812">Transmembrane</keyword>
<accession>A0A6G0WR06</accession>
<evidence type="ECO:0000313" key="9">
    <source>
        <dbReference type="Proteomes" id="UP000481153"/>
    </source>
</evidence>
<keyword evidence="9" id="KW-1185">Reference proteome</keyword>
<feature type="transmembrane region" description="Helical" evidence="7">
    <location>
        <begin position="67"/>
        <end position="85"/>
    </location>
</feature>
<dbReference type="GO" id="GO:0016020">
    <property type="term" value="C:membrane"/>
    <property type="evidence" value="ECO:0007669"/>
    <property type="project" value="UniProtKB-SubCell"/>
</dbReference>
<dbReference type="VEuPathDB" id="FungiDB:AeMF1_019936"/>
<gene>
    <name evidence="8" type="ORF">Ae201684_012612</name>
</gene>
<evidence type="ECO:0008006" key="10">
    <source>
        <dbReference type="Google" id="ProtNLM"/>
    </source>
</evidence>
<comment type="similarity">
    <text evidence="2">Belongs to the major facilitator superfamily. Folate-biopterin transporter (TC 2.A.71) family.</text>
</comment>
<evidence type="ECO:0000256" key="5">
    <source>
        <dbReference type="ARBA" id="ARBA00022989"/>
    </source>
</evidence>
<evidence type="ECO:0000256" key="1">
    <source>
        <dbReference type="ARBA" id="ARBA00004141"/>
    </source>
</evidence>
<dbReference type="Proteomes" id="UP000481153">
    <property type="component" value="Unassembled WGS sequence"/>
</dbReference>
<comment type="subcellular location">
    <subcellularLocation>
        <location evidence="1">Membrane</location>
        <topology evidence="1">Multi-pass membrane protein</topology>
    </subcellularLocation>
</comment>
<proteinExistence type="inferred from homology"/>
<protein>
    <recommendedName>
        <fullName evidence="10">Major facilitator superfamily associated domain-containing protein</fullName>
    </recommendedName>
</protein>
<reference evidence="8 9" key="1">
    <citation type="submission" date="2019-07" db="EMBL/GenBank/DDBJ databases">
        <title>Genomics analysis of Aphanomyces spp. identifies a new class of oomycete effector associated with host adaptation.</title>
        <authorList>
            <person name="Gaulin E."/>
        </authorList>
    </citation>
    <scope>NUCLEOTIDE SEQUENCE [LARGE SCALE GENOMIC DNA]</scope>
    <source>
        <strain evidence="8 9">ATCC 201684</strain>
    </source>
</reference>
<dbReference type="InterPro" id="IPR036259">
    <property type="entry name" value="MFS_trans_sf"/>
</dbReference>